<dbReference type="InterPro" id="IPR027417">
    <property type="entry name" value="P-loop_NTPase"/>
</dbReference>
<dbReference type="PANTHER" id="PTHR32039:SF7">
    <property type="entry name" value="COMPETENCE PROTEIN COMM"/>
    <property type="match status" value="1"/>
</dbReference>
<feature type="domain" description="Mg chelatase-related protein C-terminal" evidence="2">
    <location>
        <begin position="409"/>
        <end position="500"/>
    </location>
</feature>
<dbReference type="InterPro" id="IPR004482">
    <property type="entry name" value="Mg_chelat-rel"/>
</dbReference>
<gene>
    <name evidence="3" type="primary">comM</name>
    <name evidence="3" type="ORF">LMG8286_01034</name>
</gene>
<evidence type="ECO:0000313" key="4">
    <source>
        <dbReference type="Proteomes" id="UP000789359"/>
    </source>
</evidence>
<dbReference type="Pfam" id="PF13335">
    <property type="entry name" value="Mg_chelatase_C"/>
    <property type="match status" value="1"/>
</dbReference>
<proteinExistence type="predicted"/>
<dbReference type="InterPro" id="IPR020568">
    <property type="entry name" value="Ribosomal_Su5_D2-typ_SF"/>
</dbReference>
<reference evidence="3 4" key="1">
    <citation type="submission" date="2020-11" db="EMBL/GenBank/DDBJ databases">
        <authorList>
            <person name="Peeters C."/>
        </authorList>
    </citation>
    <scope>NUCLEOTIDE SEQUENCE [LARGE SCALE GENOMIC DNA]</scope>
    <source>
        <strain evidence="3 4">LMG 8286</strain>
    </source>
</reference>
<dbReference type="InterPro" id="IPR025158">
    <property type="entry name" value="Mg_chelat-rel_C"/>
</dbReference>
<dbReference type="SUPFAM" id="SSF54211">
    <property type="entry name" value="Ribosomal protein S5 domain 2-like"/>
    <property type="match status" value="1"/>
</dbReference>
<dbReference type="InterPro" id="IPR045006">
    <property type="entry name" value="CHLI-like"/>
</dbReference>
<dbReference type="Proteomes" id="UP000789359">
    <property type="component" value="Unassembled WGS sequence"/>
</dbReference>
<dbReference type="RefSeq" id="WP_230056804.1">
    <property type="nucleotide sequence ID" value="NZ_CAJHOE010000002.1"/>
</dbReference>
<dbReference type="SUPFAM" id="SSF52540">
    <property type="entry name" value="P-loop containing nucleoside triphosphate hydrolases"/>
    <property type="match status" value="1"/>
</dbReference>
<dbReference type="EMBL" id="CAJHOE010000002">
    <property type="protein sequence ID" value="CAD7287958.1"/>
    <property type="molecule type" value="Genomic_DNA"/>
</dbReference>
<dbReference type="InterPro" id="IPR014721">
    <property type="entry name" value="Ribsml_uS5_D2-typ_fold_subgr"/>
</dbReference>
<comment type="caution">
    <text evidence="3">The sequence shown here is derived from an EMBL/GenBank/DDBJ whole genome shotgun (WGS) entry which is preliminary data.</text>
</comment>
<dbReference type="Gene3D" id="3.30.230.10">
    <property type="match status" value="1"/>
</dbReference>
<accession>A0ABM8Q539</accession>
<protein>
    <submittedName>
        <fullName evidence="3">Competence protein ComM</fullName>
    </submittedName>
</protein>
<feature type="domain" description="Magnesium chelatase ChlI-like catalytic" evidence="1">
    <location>
        <begin position="200"/>
        <end position="402"/>
    </location>
</feature>
<evidence type="ECO:0000259" key="1">
    <source>
        <dbReference type="Pfam" id="PF01078"/>
    </source>
</evidence>
<sequence length="506" mass="55987">MKSLKCATYLDGLHIVDVESTFSRGLPGFSIVGLAGSSIKESSERVKSALLALNFSFPAQKITINLSPSDIPKNGSHFDLAIALLIALERKESLEKIFVFGELGLDGSIKSTANLFSLLLFLSTKIQSAKVLVPSSIAHKASAIPNLEIYGVSSLNDAINFFKDHHFAETCKYDNSHEIFKNSIEIEGEKYLPNQNFVLDFSDILGQTRAKRACLIAAAGMHNIIFEGSPGCGKSMCAKRLVHIMPPQSLKEVLSAAAYRSLNLQDSEFSSTRAFRVPHHTSTKSSIFGGGSNVAKIGEIALANGGVLFFDEFVHFPKQLIESLREPLEDHKIHISRVNSKVTYETKFLFVAALNPCPCGKLFSKELTCTCTQSEINRYKSRLSEPILDRIDLYVQMDEVASSDRADVSSKELHEQVLKAFKFCKKRGQVESNGKLSDTDVNKFCLLQDEAKETLELGIKRFALSQRGVKKTLKVARTIADLEQSQLIEKAHIIEALSFRTKRDSI</sequence>
<evidence type="ECO:0000259" key="2">
    <source>
        <dbReference type="Pfam" id="PF13335"/>
    </source>
</evidence>
<dbReference type="Pfam" id="PF13541">
    <property type="entry name" value="ChlI"/>
    <property type="match status" value="1"/>
</dbReference>
<organism evidence="3 4">
    <name type="scientific">Campylobacter suis</name>
    <dbReference type="NCBI Taxonomy" id="2790657"/>
    <lineage>
        <taxon>Bacteria</taxon>
        <taxon>Pseudomonadati</taxon>
        <taxon>Campylobacterota</taxon>
        <taxon>Epsilonproteobacteria</taxon>
        <taxon>Campylobacterales</taxon>
        <taxon>Campylobacteraceae</taxon>
        <taxon>Campylobacter</taxon>
    </lineage>
</organism>
<dbReference type="NCBIfam" id="TIGR00368">
    <property type="entry name" value="YifB family Mg chelatase-like AAA ATPase"/>
    <property type="match status" value="1"/>
</dbReference>
<name>A0ABM8Q539_9BACT</name>
<dbReference type="Gene3D" id="3.40.50.300">
    <property type="entry name" value="P-loop containing nucleotide triphosphate hydrolases"/>
    <property type="match status" value="1"/>
</dbReference>
<evidence type="ECO:0000313" key="3">
    <source>
        <dbReference type="EMBL" id="CAD7287958.1"/>
    </source>
</evidence>
<dbReference type="PANTHER" id="PTHR32039">
    <property type="entry name" value="MAGNESIUM-CHELATASE SUBUNIT CHLI"/>
    <property type="match status" value="1"/>
</dbReference>
<dbReference type="InterPro" id="IPR000523">
    <property type="entry name" value="Mg_chelatse_chII-like_cat_dom"/>
</dbReference>
<dbReference type="Pfam" id="PF01078">
    <property type="entry name" value="Mg_chelatase"/>
    <property type="match status" value="1"/>
</dbReference>
<keyword evidence="4" id="KW-1185">Reference proteome</keyword>